<dbReference type="OrthoDB" id="6307645at2"/>
<keyword evidence="2" id="KW-0812">Transmembrane</keyword>
<sequence>MKLLKYEGKTVPVEGGTIPLRNSKNSVIGVFRHHCGNVATVHQYSGQKKKHLRYLHCDNCGCDQAAGEGYQKEIRENIQPTLEALYDSEPSQETVLNAVSQLVPETLDTPIDAVYSDVDHQETEVLNPQLEVVENELTEQPTETPSDAVESLPEQPAVEPIAQPNTPAANDSGKTKKIAVCAVLGAIVGGLFAIAR</sequence>
<accession>A0A5S3YYS1</accession>
<dbReference type="Proteomes" id="UP000307362">
    <property type="component" value="Unassembled WGS sequence"/>
</dbReference>
<keyword evidence="2" id="KW-0472">Membrane</keyword>
<reference evidence="3 4" key="1">
    <citation type="submission" date="2017-12" db="EMBL/GenBank/DDBJ databases">
        <authorList>
            <person name="Paulsen S."/>
            <person name="Gram L.K."/>
        </authorList>
    </citation>
    <scope>NUCLEOTIDE SEQUENCE [LARGE SCALE GENOMIC DNA]</scope>
    <source>
        <strain evidence="3 4">S1189</strain>
    </source>
</reference>
<protein>
    <submittedName>
        <fullName evidence="3">Uncharacterized protein</fullName>
    </submittedName>
</protein>
<proteinExistence type="predicted"/>
<dbReference type="EMBL" id="PNCM01000002">
    <property type="protein sequence ID" value="TMP84167.1"/>
    <property type="molecule type" value="Genomic_DNA"/>
</dbReference>
<comment type="caution">
    <text evidence="3">The sequence shown here is derived from an EMBL/GenBank/DDBJ whole genome shotgun (WGS) entry which is preliminary data.</text>
</comment>
<name>A0A5S3YYS1_9GAMM</name>
<feature type="region of interest" description="Disordered" evidence="1">
    <location>
        <begin position="135"/>
        <end position="174"/>
    </location>
</feature>
<evidence type="ECO:0000256" key="1">
    <source>
        <dbReference type="SAM" id="MobiDB-lite"/>
    </source>
</evidence>
<gene>
    <name evidence="3" type="ORF">CWB73_00430</name>
</gene>
<evidence type="ECO:0000313" key="3">
    <source>
        <dbReference type="EMBL" id="TMP84167.1"/>
    </source>
</evidence>
<organism evidence="3 4">
    <name type="scientific">Pseudoalteromonas phenolica</name>
    <dbReference type="NCBI Taxonomy" id="161398"/>
    <lineage>
        <taxon>Bacteria</taxon>
        <taxon>Pseudomonadati</taxon>
        <taxon>Pseudomonadota</taxon>
        <taxon>Gammaproteobacteria</taxon>
        <taxon>Alteromonadales</taxon>
        <taxon>Pseudoalteromonadaceae</taxon>
        <taxon>Pseudoalteromonas</taxon>
    </lineage>
</organism>
<reference evidence="4" key="2">
    <citation type="submission" date="2019-06" db="EMBL/GenBank/DDBJ databases">
        <title>Co-occurence of chitin degradation, pigmentation and bioactivity in marine Pseudoalteromonas.</title>
        <authorList>
            <person name="Sonnenschein E.C."/>
            <person name="Bech P.K."/>
        </authorList>
    </citation>
    <scope>NUCLEOTIDE SEQUENCE [LARGE SCALE GENOMIC DNA]</scope>
    <source>
        <strain evidence="4">S1189</strain>
    </source>
</reference>
<evidence type="ECO:0000313" key="4">
    <source>
        <dbReference type="Proteomes" id="UP000307362"/>
    </source>
</evidence>
<dbReference type="RefSeq" id="WP_138565943.1">
    <property type="nucleotide sequence ID" value="NZ_PNCM01000002.1"/>
</dbReference>
<keyword evidence="2" id="KW-1133">Transmembrane helix</keyword>
<evidence type="ECO:0000256" key="2">
    <source>
        <dbReference type="SAM" id="Phobius"/>
    </source>
</evidence>
<feature type="transmembrane region" description="Helical" evidence="2">
    <location>
        <begin position="178"/>
        <end position="195"/>
    </location>
</feature>
<dbReference type="AlphaFoldDB" id="A0A5S3YYS1"/>